<dbReference type="AlphaFoldDB" id="A0A8J4UFK5"/>
<dbReference type="Proteomes" id="UP000727407">
    <property type="component" value="Unassembled WGS sequence"/>
</dbReference>
<comment type="caution">
    <text evidence="1">The sequence shown here is derived from an EMBL/GenBank/DDBJ whole genome shotgun (WGS) entry which is preliminary data.</text>
</comment>
<reference evidence="1" key="1">
    <citation type="submission" date="2020-07" db="EMBL/GenBank/DDBJ databases">
        <title>Clarias magur genome sequencing, assembly and annotation.</title>
        <authorList>
            <person name="Kushwaha B."/>
            <person name="Kumar R."/>
            <person name="Das P."/>
            <person name="Joshi C.G."/>
            <person name="Kumar D."/>
            <person name="Nagpure N.S."/>
            <person name="Pandey M."/>
            <person name="Agarwal S."/>
            <person name="Srivastava S."/>
            <person name="Singh M."/>
            <person name="Sahoo L."/>
            <person name="Jayasankar P."/>
            <person name="Meher P.K."/>
            <person name="Koringa P.G."/>
            <person name="Iquebal M.A."/>
            <person name="Das S.P."/>
            <person name="Bit A."/>
            <person name="Patnaik S."/>
            <person name="Patel N."/>
            <person name="Shah T.M."/>
            <person name="Hinsu A."/>
            <person name="Jena J.K."/>
        </authorList>
    </citation>
    <scope>NUCLEOTIDE SEQUENCE</scope>
    <source>
        <strain evidence="1">CIFAMagur01</strain>
        <tissue evidence="1">Testis</tissue>
    </source>
</reference>
<gene>
    <name evidence="1" type="primary">krt40</name>
    <name evidence="1" type="ORF">DAT39_001720</name>
</gene>
<evidence type="ECO:0000313" key="2">
    <source>
        <dbReference type="Proteomes" id="UP000727407"/>
    </source>
</evidence>
<sequence>MATAHIPSSSGAQLCLEETSGNSINLIRGQGGERIRAIVPALENEFSGIGTCITAVPYVTPEPDKCVKLT</sequence>
<keyword evidence="2" id="KW-1185">Reference proteome</keyword>
<proteinExistence type="predicted"/>
<name>A0A8J4UFK5_CLAMG</name>
<organism evidence="1 2">
    <name type="scientific">Clarias magur</name>
    <name type="common">Asian catfish</name>
    <name type="synonym">Macropteronotus magur</name>
    <dbReference type="NCBI Taxonomy" id="1594786"/>
    <lineage>
        <taxon>Eukaryota</taxon>
        <taxon>Metazoa</taxon>
        <taxon>Chordata</taxon>
        <taxon>Craniata</taxon>
        <taxon>Vertebrata</taxon>
        <taxon>Euteleostomi</taxon>
        <taxon>Actinopterygii</taxon>
        <taxon>Neopterygii</taxon>
        <taxon>Teleostei</taxon>
        <taxon>Ostariophysi</taxon>
        <taxon>Siluriformes</taxon>
        <taxon>Clariidae</taxon>
        <taxon>Clarias</taxon>
    </lineage>
</organism>
<protein>
    <submittedName>
        <fullName evidence="1">Keratin, type I cytoskeletal 40</fullName>
    </submittedName>
</protein>
<evidence type="ECO:0000313" key="1">
    <source>
        <dbReference type="EMBL" id="KAF5908683.1"/>
    </source>
</evidence>
<dbReference type="EMBL" id="QNUK01000012">
    <property type="protein sequence ID" value="KAF5908683.1"/>
    <property type="molecule type" value="Genomic_DNA"/>
</dbReference>
<accession>A0A8J4UFK5</accession>